<dbReference type="Proteomes" id="UP000187209">
    <property type="component" value="Unassembled WGS sequence"/>
</dbReference>
<dbReference type="EMBL" id="MPUH01000128">
    <property type="protein sequence ID" value="OMJ89334.1"/>
    <property type="molecule type" value="Genomic_DNA"/>
</dbReference>
<protein>
    <submittedName>
        <fullName evidence="1">Uncharacterized protein</fullName>
    </submittedName>
</protein>
<dbReference type="AlphaFoldDB" id="A0A1R2CJW9"/>
<organism evidence="1 2">
    <name type="scientific">Stentor coeruleus</name>
    <dbReference type="NCBI Taxonomy" id="5963"/>
    <lineage>
        <taxon>Eukaryota</taxon>
        <taxon>Sar</taxon>
        <taxon>Alveolata</taxon>
        <taxon>Ciliophora</taxon>
        <taxon>Postciliodesmatophora</taxon>
        <taxon>Heterotrichea</taxon>
        <taxon>Heterotrichida</taxon>
        <taxon>Stentoridae</taxon>
        <taxon>Stentor</taxon>
    </lineage>
</organism>
<name>A0A1R2CJW9_9CILI</name>
<reference evidence="1 2" key="1">
    <citation type="submission" date="2016-11" db="EMBL/GenBank/DDBJ databases">
        <title>The macronuclear genome of Stentor coeruleus: a giant cell with tiny introns.</title>
        <authorList>
            <person name="Slabodnick M."/>
            <person name="Ruby J.G."/>
            <person name="Reiff S.B."/>
            <person name="Swart E.C."/>
            <person name="Gosai S."/>
            <person name="Prabakaran S."/>
            <person name="Witkowska E."/>
            <person name="Larue G.E."/>
            <person name="Fisher S."/>
            <person name="Freeman R.M."/>
            <person name="Gunawardena J."/>
            <person name="Chu W."/>
            <person name="Stover N.A."/>
            <person name="Gregory B.D."/>
            <person name="Nowacki M."/>
            <person name="Derisi J."/>
            <person name="Roy S.W."/>
            <person name="Marshall W.F."/>
            <person name="Sood P."/>
        </authorList>
    </citation>
    <scope>NUCLEOTIDE SEQUENCE [LARGE SCALE GENOMIC DNA]</scope>
    <source>
        <strain evidence="1">WM001</strain>
    </source>
</reference>
<proteinExistence type="predicted"/>
<keyword evidence="2" id="KW-1185">Reference proteome</keyword>
<sequence length="163" mass="18380">MKSSGFIIKDHKSRFLLPQLISKTKRSKPIKHRIIRLKKNSEKNKILVDTPITCKIALSEEPIKTLNIASENTENIRSYGSFADKSVGTSTPVNFGFIQEKKKSNVFLELISPSIKTDTVIHSAKLKAKSSNKRFIKVNSISTQSFTPRRDFKVLLTGTALKF</sequence>
<accession>A0A1R2CJW9</accession>
<gene>
    <name evidence="1" type="ORF">SteCoe_8537</name>
</gene>
<evidence type="ECO:0000313" key="2">
    <source>
        <dbReference type="Proteomes" id="UP000187209"/>
    </source>
</evidence>
<comment type="caution">
    <text evidence="1">The sequence shown here is derived from an EMBL/GenBank/DDBJ whole genome shotgun (WGS) entry which is preliminary data.</text>
</comment>
<evidence type="ECO:0000313" key="1">
    <source>
        <dbReference type="EMBL" id="OMJ89334.1"/>
    </source>
</evidence>